<name>A0A1E3AQT9_9FIRM</name>
<dbReference type="PATRIC" id="fig|1432052.3.peg.3876"/>
<gene>
    <name evidence="2" type="ORF">BEH84_03498</name>
    <name evidence="3" type="ORF">BEI59_16930</name>
</gene>
<reference evidence="3 4" key="2">
    <citation type="submission" date="2016-08" db="EMBL/GenBank/DDBJ databases">
        <authorList>
            <person name="Seilhamer J.J."/>
        </authorList>
    </citation>
    <scope>NUCLEOTIDE SEQUENCE [LARGE SCALE GENOMIC DNA]</scope>
    <source>
        <strain evidence="3 4">NML150140-1</strain>
    </source>
</reference>
<organism evidence="2 5">
    <name type="scientific">Eisenbergiella tayi</name>
    <dbReference type="NCBI Taxonomy" id="1432052"/>
    <lineage>
        <taxon>Bacteria</taxon>
        <taxon>Bacillati</taxon>
        <taxon>Bacillota</taxon>
        <taxon>Clostridia</taxon>
        <taxon>Lachnospirales</taxon>
        <taxon>Lachnospiraceae</taxon>
        <taxon>Eisenbergiella</taxon>
    </lineage>
</organism>
<evidence type="ECO:0008006" key="6">
    <source>
        <dbReference type="Google" id="ProtNLM"/>
    </source>
</evidence>
<dbReference type="AlphaFoldDB" id="A0A1E3AQT9"/>
<sequence length="309" mass="35093">MLTMQVMACMGIIIGLFLLLGINLTDFTGNIFKRLLDGPKGIREEILEQTQRKKKSFLSREVEEIQSILKATDRENTFPFLCTVSLVLFAAGAAGAVMLGNLFLVPVAAVGFMFLPFWYIKLTESHFKKDVSAELETALSIITTAYLRSEDILTSVEENLEYLNPPVKNIFQDFVSRIRLIDPDLEAALDELRTRIADDVFKEWVDALKACLYDRSLKTTLTPIVAKLSDMRIVNAELEYMVMEPRKEFITMVVLVVGNIPLLYFLNKDWYHTLMHTVVGQIMLSIAGIIIFVSTAHVIRLTKPIEYRS</sequence>
<keyword evidence="1" id="KW-0472">Membrane</keyword>
<dbReference type="OrthoDB" id="9780661at2"/>
<proteinExistence type="predicted"/>
<dbReference type="Proteomes" id="UP000094271">
    <property type="component" value="Unassembled WGS sequence"/>
</dbReference>
<evidence type="ECO:0000313" key="5">
    <source>
        <dbReference type="Proteomes" id="UP000095003"/>
    </source>
</evidence>
<reference evidence="2 5" key="1">
    <citation type="submission" date="2016-07" db="EMBL/GenBank/DDBJ databases">
        <title>Characterization of isolates of Eisenbergiella tayi derived from blood cultures, using whole genome sequencing.</title>
        <authorList>
            <person name="Burdz T."/>
            <person name="Wiebe D."/>
            <person name="Huynh C."/>
            <person name="Bernard K."/>
        </authorList>
    </citation>
    <scope>NUCLEOTIDE SEQUENCE [LARGE SCALE GENOMIC DNA]</scope>
    <source>
        <strain evidence="2 5">NML 120489</strain>
    </source>
</reference>
<evidence type="ECO:0000313" key="2">
    <source>
        <dbReference type="EMBL" id="ODM11069.1"/>
    </source>
</evidence>
<keyword evidence="1" id="KW-1133">Transmembrane helix</keyword>
<dbReference type="EMBL" id="MCGI01000003">
    <property type="protein sequence ID" value="ODM11069.1"/>
    <property type="molecule type" value="Genomic_DNA"/>
</dbReference>
<feature type="transmembrane region" description="Helical" evidence="1">
    <location>
        <begin position="78"/>
        <end position="97"/>
    </location>
</feature>
<evidence type="ECO:0000313" key="4">
    <source>
        <dbReference type="Proteomes" id="UP000094271"/>
    </source>
</evidence>
<feature type="transmembrane region" description="Helical" evidence="1">
    <location>
        <begin position="103"/>
        <end position="120"/>
    </location>
</feature>
<accession>A0A1E3AQT9</accession>
<dbReference type="Proteomes" id="UP000095003">
    <property type="component" value="Unassembled WGS sequence"/>
</dbReference>
<dbReference type="EMBL" id="MEHA01000012">
    <property type="protein sequence ID" value="ODR49626.1"/>
    <property type="molecule type" value="Genomic_DNA"/>
</dbReference>
<evidence type="ECO:0000256" key="1">
    <source>
        <dbReference type="SAM" id="Phobius"/>
    </source>
</evidence>
<feature type="transmembrane region" description="Helical" evidence="1">
    <location>
        <begin position="278"/>
        <end position="299"/>
    </location>
</feature>
<feature type="transmembrane region" description="Helical" evidence="1">
    <location>
        <begin position="6"/>
        <end position="25"/>
    </location>
</feature>
<comment type="caution">
    <text evidence="2">The sequence shown here is derived from an EMBL/GenBank/DDBJ whole genome shotgun (WGS) entry which is preliminary data.</text>
</comment>
<protein>
    <recommendedName>
        <fullName evidence="6">Flp pilus assembly protein TadB</fullName>
    </recommendedName>
</protein>
<feature type="transmembrane region" description="Helical" evidence="1">
    <location>
        <begin position="249"/>
        <end position="266"/>
    </location>
</feature>
<dbReference type="RefSeq" id="WP_069157758.1">
    <property type="nucleotide sequence ID" value="NZ_DBFYTC010000047.1"/>
</dbReference>
<evidence type="ECO:0000313" key="3">
    <source>
        <dbReference type="EMBL" id="ODR49626.1"/>
    </source>
</evidence>
<keyword evidence="1" id="KW-0812">Transmembrane</keyword>